<keyword evidence="6 10" id="KW-0067">ATP-binding</keyword>
<dbReference type="NCBIfam" id="NF007739">
    <property type="entry name" value="PRK10419.1"/>
    <property type="match status" value="2"/>
</dbReference>
<dbReference type="GO" id="GO:0055085">
    <property type="term" value="P:transmembrane transport"/>
    <property type="evidence" value="ECO:0007669"/>
    <property type="project" value="UniProtKB-ARBA"/>
</dbReference>
<keyword evidence="7" id="KW-0472">Membrane</keyword>
<dbReference type="EMBL" id="FNTH01000001">
    <property type="protein sequence ID" value="SED00456.1"/>
    <property type="molecule type" value="Genomic_DNA"/>
</dbReference>
<dbReference type="AlphaFoldDB" id="A0A1H4X464"/>
<dbReference type="InterPro" id="IPR003439">
    <property type="entry name" value="ABC_transporter-like_ATP-bd"/>
</dbReference>
<evidence type="ECO:0000256" key="5">
    <source>
        <dbReference type="ARBA" id="ARBA00022741"/>
    </source>
</evidence>
<accession>A0A1H4X464</accession>
<keyword evidence="3" id="KW-0813">Transport</keyword>
<dbReference type="GO" id="GO:0015833">
    <property type="term" value="P:peptide transport"/>
    <property type="evidence" value="ECO:0007669"/>
    <property type="project" value="InterPro"/>
</dbReference>
<comment type="subcellular location">
    <subcellularLocation>
        <location evidence="1">Cell inner membrane</location>
        <topology evidence="1">Peripheral membrane protein</topology>
    </subcellularLocation>
</comment>
<dbReference type="InterPro" id="IPR050388">
    <property type="entry name" value="ABC_Ni/Peptide_Import"/>
</dbReference>
<dbReference type="Proteomes" id="UP000198992">
    <property type="component" value="Unassembled WGS sequence"/>
</dbReference>
<comment type="similarity">
    <text evidence="2">Belongs to the ABC transporter superfamily.</text>
</comment>
<evidence type="ECO:0000259" key="9">
    <source>
        <dbReference type="PROSITE" id="PS50893"/>
    </source>
</evidence>
<evidence type="ECO:0000256" key="7">
    <source>
        <dbReference type="ARBA" id="ARBA00023136"/>
    </source>
</evidence>
<feature type="domain" description="ABC transporter" evidence="9">
    <location>
        <begin position="13"/>
        <end position="264"/>
    </location>
</feature>
<dbReference type="CDD" id="cd03257">
    <property type="entry name" value="ABC_NikE_OppD_transporters"/>
    <property type="match status" value="2"/>
</dbReference>
<evidence type="ECO:0000256" key="4">
    <source>
        <dbReference type="ARBA" id="ARBA00022475"/>
    </source>
</evidence>
<organism evidence="10 11">
    <name type="scientific">Bradyrhizobium erythrophlei</name>
    <dbReference type="NCBI Taxonomy" id="1437360"/>
    <lineage>
        <taxon>Bacteria</taxon>
        <taxon>Pseudomonadati</taxon>
        <taxon>Pseudomonadota</taxon>
        <taxon>Alphaproteobacteria</taxon>
        <taxon>Hyphomicrobiales</taxon>
        <taxon>Nitrobacteraceae</taxon>
        <taxon>Bradyrhizobium</taxon>
    </lineage>
</organism>
<gene>
    <name evidence="10" type="ORF">SAMN05444164_3375</name>
</gene>
<dbReference type="SUPFAM" id="SSF52540">
    <property type="entry name" value="P-loop containing nucleoside triphosphate hydrolases"/>
    <property type="match status" value="2"/>
</dbReference>
<keyword evidence="4" id="KW-1003">Cell membrane</keyword>
<protein>
    <submittedName>
        <fullName evidence="10">Peptide/nickel transport system ATP-binding protein</fullName>
    </submittedName>
</protein>
<dbReference type="SMART" id="SM00382">
    <property type="entry name" value="AAA"/>
    <property type="match status" value="2"/>
</dbReference>
<dbReference type="RefSeq" id="WP_171947739.1">
    <property type="nucleotide sequence ID" value="NZ_FNTH01000001.1"/>
</dbReference>
<evidence type="ECO:0000256" key="2">
    <source>
        <dbReference type="ARBA" id="ARBA00005417"/>
    </source>
</evidence>
<evidence type="ECO:0000256" key="3">
    <source>
        <dbReference type="ARBA" id="ARBA00022448"/>
    </source>
</evidence>
<dbReference type="PROSITE" id="PS50893">
    <property type="entry name" value="ABC_TRANSPORTER_2"/>
    <property type="match status" value="2"/>
</dbReference>
<keyword evidence="5" id="KW-0547">Nucleotide-binding</keyword>
<evidence type="ECO:0000256" key="1">
    <source>
        <dbReference type="ARBA" id="ARBA00004417"/>
    </source>
</evidence>
<evidence type="ECO:0000313" key="11">
    <source>
        <dbReference type="Proteomes" id="UP000198992"/>
    </source>
</evidence>
<dbReference type="InterPro" id="IPR027417">
    <property type="entry name" value="P-loop_NTPase"/>
</dbReference>
<dbReference type="NCBIfam" id="NF008453">
    <property type="entry name" value="PRK11308.1"/>
    <property type="match status" value="2"/>
</dbReference>
<dbReference type="InterPro" id="IPR003593">
    <property type="entry name" value="AAA+_ATPase"/>
</dbReference>
<dbReference type="Pfam" id="PF00005">
    <property type="entry name" value="ABC_tran"/>
    <property type="match status" value="2"/>
</dbReference>
<dbReference type="InterPro" id="IPR017871">
    <property type="entry name" value="ABC_transporter-like_CS"/>
</dbReference>
<dbReference type="InterPro" id="IPR013563">
    <property type="entry name" value="Oligopep_ABC_C"/>
</dbReference>
<dbReference type="FunFam" id="3.40.50.300:FF:000016">
    <property type="entry name" value="Oligopeptide ABC transporter ATP-binding component"/>
    <property type="match status" value="1"/>
</dbReference>
<evidence type="ECO:0000313" key="10">
    <source>
        <dbReference type="EMBL" id="SED00456.1"/>
    </source>
</evidence>
<dbReference type="GO" id="GO:0005524">
    <property type="term" value="F:ATP binding"/>
    <property type="evidence" value="ECO:0007669"/>
    <property type="project" value="UniProtKB-KW"/>
</dbReference>
<dbReference type="GO" id="GO:0005886">
    <property type="term" value="C:plasma membrane"/>
    <property type="evidence" value="ECO:0007669"/>
    <property type="project" value="UniProtKB-SubCell"/>
</dbReference>
<dbReference type="GO" id="GO:0016887">
    <property type="term" value="F:ATP hydrolysis activity"/>
    <property type="evidence" value="ECO:0007669"/>
    <property type="project" value="InterPro"/>
</dbReference>
<dbReference type="Gene3D" id="3.40.50.300">
    <property type="entry name" value="P-loop containing nucleotide triphosphate hydrolases"/>
    <property type="match status" value="2"/>
</dbReference>
<sequence length="555" mass="60052">MTTTPIMPLNEPVLAVNALAIPLPPRADRPYAVENISFQVERGETVCLLGESGSGKSMIASAIMGLLPSGLRPSHGSIKLEGCELVGLSENALRRLRGPSMAMVFQEPMTALNPVVTCGEQIDEMLRQHVRMSAAARYKTILQMMARVNLPDPERPYRSYPHQLSGGQRQRIVIAIALVLKPALLICDEPTTALDVTTQAEVLKLIRELQAENGTAVLFITHDFGVVADIADRVAVLRLGQMVEAGRKDNVLKRPQHAYTRSLMAAVPPLNPKSRPARADMAALLSATDVSKSFVRGHWPARKTTVGAVKQVSLSVAAGETVGIVGESGSGKSTFARCVARLAEPSGGTIVINSRNVTHLKTRQLVPVRHDVQVIFQDPYRSLNPRQTVGASIVEGPLNFGVSAGVAWQRAEELMKLVRLQPDALRRYPNEFSGGQRQRIAIARALACQPRLIIADEPVSALDVSVQAQILQLLEDIQSQTGVGILFITHDLRVASQLCDRIVVMRNGQVVEQGTTVEVFGSPKEDYTRRLLAAAPGQGFAFGGDLPSENVEVVA</sequence>
<proteinExistence type="inferred from homology"/>
<name>A0A1H4X464_9BRAD</name>
<evidence type="ECO:0000256" key="8">
    <source>
        <dbReference type="ARBA" id="ARBA00024722"/>
    </source>
</evidence>
<evidence type="ECO:0000256" key="6">
    <source>
        <dbReference type="ARBA" id="ARBA00022840"/>
    </source>
</evidence>
<dbReference type="PANTHER" id="PTHR43297">
    <property type="entry name" value="OLIGOPEPTIDE TRANSPORT ATP-BINDING PROTEIN APPD"/>
    <property type="match status" value="1"/>
</dbReference>
<reference evidence="10 11" key="1">
    <citation type="submission" date="2016-10" db="EMBL/GenBank/DDBJ databases">
        <authorList>
            <person name="de Groot N.N."/>
        </authorList>
    </citation>
    <scope>NUCLEOTIDE SEQUENCE [LARGE SCALE GENOMIC DNA]</scope>
    <source>
        <strain evidence="10 11">MT12</strain>
    </source>
</reference>
<feature type="domain" description="ABC transporter" evidence="9">
    <location>
        <begin position="285"/>
        <end position="532"/>
    </location>
</feature>
<comment type="function">
    <text evidence="8">Involved in beta-(1--&gt;2)glucan export. Transmembrane domains (TMD) form a pore in the inner membrane and the ATP-binding domain (NBD) is responsible for energy generation.</text>
</comment>
<dbReference type="PROSITE" id="PS00211">
    <property type="entry name" value="ABC_TRANSPORTER_1"/>
    <property type="match status" value="2"/>
</dbReference>
<dbReference type="Pfam" id="PF08352">
    <property type="entry name" value="oligo_HPY"/>
    <property type="match status" value="1"/>
</dbReference>
<dbReference type="PANTHER" id="PTHR43297:SF2">
    <property type="entry name" value="DIPEPTIDE TRANSPORT ATP-BINDING PROTEIN DPPD"/>
    <property type="match status" value="1"/>
</dbReference>